<dbReference type="InterPro" id="IPR007157">
    <property type="entry name" value="PspA_VIPP1"/>
</dbReference>
<dbReference type="Proteomes" id="UP000233256">
    <property type="component" value="Unassembled WGS sequence"/>
</dbReference>
<comment type="caution">
    <text evidence="3">The sequence shown here is derived from an EMBL/GenBank/DDBJ whole genome shotgun (WGS) entry which is preliminary data.</text>
</comment>
<dbReference type="EMBL" id="PGXC01000004">
    <property type="protein sequence ID" value="PKK90844.1"/>
    <property type="molecule type" value="Genomic_DNA"/>
</dbReference>
<name>A0A2N1PR84_9BACT</name>
<reference evidence="3 4" key="1">
    <citation type="journal article" date="2017" name="ISME J.">
        <title>Potential for microbial H2 and metal transformations associated with novel bacteria and archaea in deep terrestrial subsurface sediments.</title>
        <authorList>
            <person name="Hernsdorf A.W."/>
            <person name="Amano Y."/>
            <person name="Miyakawa K."/>
            <person name="Ise K."/>
            <person name="Suzuki Y."/>
            <person name="Anantharaman K."/>
            <person name="Probst A."/>
            <person name="Burstein D."/>
            <person name="Thomas B.C."/>
            <person name="Banfield J.F."/>
        </authorList>
    </citation>
    <scope>NUCLEOTIDE SEQUENCE [LARGE SCALE GENOMIC DNA]</scope>
    <source>
        <strain evidence="3">HGW-Wallbacteria-1</strain>
    </source>
</reference>
<dbReference type="AlphaFoldDB" id="A0A2N1PR84"/>
<proteinExistence type="inferred from homology"/>
<gene>
    <name evidence="3" type="ORF">CVV64_08160</name>
</gene>
<comment type="similarity">
    <text evidence="1">Belongs to the PspA/Vipp/IM30 family.</text>
</comment>
<protein>
    <recommendedName>
        <fullName evidence="5">Phage shock protein A</fullName>
    </recommendedName>
</protein>
<evidence type="ECO:0008006" key="5">
    <source>
        <dbReference type="Google" id="ProtNLM"/>
    </source>
</evidence>
<evidence type="ECO:0000256" key="2">
    <source>
        <dbReference type="SAM" id="Coils"/>
    </source>
</evidence>
<dbReference type="Pfam" id="PF04012">
    <property type="entry name" value="PspA_IM30"/>
    <property type="match status" value="1"/>
</dbReference>
<accession>A0A2N1PR84</accession>
<feature type="coiled-coil region" evidence="2">
    <location>
        <begin position="40"/>
        <end position="142"/>
    </location>
</feature>
<keyword evidence="2" id="KW-0175">Coiled coil</keyword>
<dbReference type="PANTHER" id="PTHR31088">
    <property type="entry name" value="MEMBRANE-ASSOCIATED PROTEIN VIPP1, CHLOROPLASTIC"/>
    <property type="match status" value="1"/>
</dbReference>
<evidence type="ECO:0000313" key="3">
    <source>
        <dbReference type="EMBL" id="PKK90844.1"/>
    </source>
</evidence>
<organism evidence="3 4">
    <name type="scientific">Candidatus Wallbacteria bacterium HGW-Wallbacteria-1</name>
    <dbReference type="NCBI Taxonomy" id="2013854"/>
    <lineage>
        <taxon>Bacteria</taxon>
        <taxon>Candidatus Walliibacteriota</taxon>
    </lineage>
</organism>
<sequence length="256" mass="28710">MGLITRIIEIIKANINSLLSKAEDPEKMLSQTIIEMNQQYLKAKNQVAATIADKKKLEKQFSTSSGEVKKWEEKAKLAIAKGDDNLAREALKRKKEAEQFAEGYRKQLEQQAKAVDLLKNSLQQLKDKIDEAKRKKDLLVARQKRAGAQVKIQNTMSHMSDDSAFELFDRMEDKISELEAKADAAMEIETDIEGGLESKFDQLELSDVDSDLEALKREMGQSTAGAPVALAAVGNEEVDSELEELRRKVKLEQAKS</sequence>
<dbReference type="PANTHER" id="PTHR31088:SF6">
    <property type="entry name" value="PHAGE SHOCK PROTEIN A"/>
    <property type="match status" value="1"/>
</dbReference>
<evidence type="ECO:0000256" key="1">
    <source>
        <dbReference type="ARBA" id="ARBA00043985"/>
    </source>
</evidence>
<evidence type="ECO:0000313" key="4">
    <source>
        <dbReference type="Proteomes" id="UP000233256"/>
    </source>
</evidence>